<dbReference type="Pfam" id="PF01326">
    <property type="entry name" value="PPDK_N"/>
    <property type="match status" value="1"/>
</dbReference>
<feature type="domain" description="Pyruvate phosphate dikinase AMP/ATP-binding" evidence="3">
    <location>
        <begin position="14"/>
        <end position="318"/>
    </location>
</feature>
<dbReference type="OrthoDB" id="6123450at2759"/>
<dbReference type="EMBL" id="BDIP01002494">
    <property type="protein sequence ID" value="GIQ86377.1"/>
    <property type="molecule type" value="Genomic_DNA"/>
</dbReference>
<dbReference type="Gene3D" id="3.30.470.20">
    <property type="entry name" value="ATP-grasp fold, B domain"/>
    <property type="match status" value="1"/>
</dbReference>
<dbReference type="PANTHER" id="PTHR43615">
    <property type="entry name" value="PHOSPHOENOLPYRUVATE SYNTHASE-RELATED"/>
    <property type="match status" value="1"/>
</dbReference>
<feature type="domain" description="PEP-utilising enzyme mobile" evidence="2">
    <location>
        <begin position="935"/>
        <end position="1005"/>
    </location>
</feature>
<name>A0A9K3D1C3_9EUKA</name>
<evidence type="ECO:0000313" key="5">
    <source>
        <dbReference type="Proteomes" id="UP000265618"/>
    </source>
</evidence>
<dbReference type="InterPro" id="IPR036637">
    <property type="entry name" value="Phosphohistidine_dom_sf"/>
</dbReference>
<evidence type="ECO:0000256" key="1">
    <source>
        <dbReference type="ARBA" id="ARBA00007837"/>
    </source>
</evidence>
<organism evidence="4 5">
    <name type="scientific">Kipferlia bialata</name>
    <dbReference type="NCBI Taxonomy" id="797122"/>
    <lineage>
        <taxon>Eukaryota</taxon>
        <taxon>Metamonada</taxon>
        <taxon>Carpediemonas-like organisms</taxon>
        <taxon>Kipferlia</taxon>
    </lineage>
</organism>
<evidence type="ECO:0000313" key="4">
    <source>
        <dbReference type="EMBL" id="GIQ86377.1"/>
    </source>
</evidence>
<evidence type="ECO:0000259" key="2">
    <source>
        <dbReference type="Pfam" id="PF00391"/>
    </source>
</evidence>
<comment type="similarity">
    <text evidence="1">Belongs to the PEP-utilizing enzyme family.</text>
</comment>
<keyword evidence="5" id="KW-1185">Reference proteome</keyword>
<dbReference type="Gene3D" id="3.30.1490.20">
    <property type="entry name" value="ATP-grasp fold, A domain"/>
    <property type="match status" value="1"/>
</dbReference>
<dbReference type="Pfam" id="PF00391">
    <property type="entry name" value="PEP-utilizers"/>
    <property type="match status" value="1"/>
</dbReference>
<protein>
    <recommendedName>
        <fullName evidence="6">Phosphoenolpyruvate synthase</fullName>
    </recommendedName>
</protein>
<dbReference type="PANTHER" id="PTHR43615:SF1">
    <property type="entry name" value="PPDK_N DOMAIN-CONTAINING PROTEIN"/>
    <property type="match status" value="1"/>
</dbReference>
<gene>
    <name evidence="4" type="ORF">KIPB_008223</name>
</gene>
<reference evidence="4 5" key="1">
    <citation type="journal article" date="2018" name="PLoS ONE">
        <title>The draft genome of Kipferlia bialata reveals reductive genome evolution in fornicate parasites.</title>
        <authorList>
            <person name="Tanifuji G."/>
            <person name="Takabayashi S."/>
            <person name="Kume K."/>
            <person name="Takagi M."/>
            <person name="Nakayama T."/>
            <person name="Kamikawa R."/>
            <person name="Inagaki Y."/>
            <person name="Hashimoto T."/>
        </authorList>
    </citation>
    <scope>NUCLEOTIDE SEQUENCE [LARGE SCALE GENOMIC DNA]</scope>
    <source>
        <strain evidence="4">NY0173</strain>
    </source>
</reference>
<dbReference type="InterPro" id="IPR008279">
    <property type="entry name" value="PEP-util_enz_mobile_dom"/>
</dbReference>
<comment type="caution">
    <text evidence="4">The sequence shown here is derived from an EMBL/GenBank/DDBJ whole genome shotgun (WGS) entry which is preliminary data.</text>
</comment>
<proteinExistence type="inferred from homology"/>
<dbReference type="SUPFAM" id="SSF56059">
    <property type="entry name" value="Glutathione synthetase ATP-binding domain-like"/>
    <property type="match status" value="1"/>
</dbReference>
<dbReference type="GO" id="GO:0005524">
    <property type="term" value="F:ATP binding"/>
    <property type="evidence" value="ECO:0007669"/>
    <property type="project" value="InterPro"/>
</dbReference>
<dbReference type="SUPFAM" id="SSF52009">
    <property type="entry name" value="Phosphohistidine domain"/>
    <property type="match status" value="1"/>
</dbReference>
<dbReference type="InterPro" id="IPR013815">
    <property type="entry name" value="ATP_grasp_subdomain_1"/>
</dbReference>
<dbReference type="Gene3D" id="3.50.30.10">
    <property type="entry name" value="Phosphohistidine domain"/>
    <property type="match status" value="1"/>
</dbReference>
<dbReference type="InterPro" id="IPR051549">
    <property type="entry name" value="PEP_Utilizing_Enz"/>
</dbReference>
<dbReference type="InterPro" id="IPR002192">
    <property type="entry name" value="PPDK_AMP/ATP-bd"/>
</dbReference>
<evidence type="ECO:0000259" key="3">
    <source>
        <dbReference type="Pfam" id="PF01326"/>
    </source>
</evidence>
<accession>A0A9K3D1C3</accession>
<sequence length="1013" mass="110988">MFHQLSDPDPPGVDSLGGKGHSLCLLRALANQSDCEYQVPDGFIVTARAFSAFVLPALGILGSGQQLSKSQDFESIRHSIEVVSLPNTFHHELEAHIDTLVSGCDDETLLAVRSSSTEEDGATHSYAGLHDTVLGVDASDTEGVAHAIRRVWASLYSERACSYRTQHGISLTATDSIAVVIQIMPQDIVSSGVVFTADPVTNRRCTVRIESVLGVGDTLVSGHTNPDLHLLDTRDIDRVADGVGGNPVSLDHSASYRVRTRMIRYNSSLPSLSTQEAKRIATVAADIAMRLGCPQDVEFCLCGVDSTLYILQSRPITSLVPMPRVNYCPCAADSLDIHQDVPLSPSESACRIPAQHILLHFGSRVTQNMTEPFTPLGGESLWSLIMPMEAGTGANKYSCYLQTPDFHLWSDLTAFLCSSFTLRHTLLWKMGFIGDPQIQNGIKAAMASPLWKKYRPRGKHMTQLSYTHYPEITHPLSRTWVYYKAYNGIMNNPAYFCDTLEGSLEACADLGSCMLPAALDGYCSSTCSDREEHRCWESVMMTAIARAKGVMTIMVEMDAGAFLAPMIIKGRLARLFRKYGEDPTVFERGVDNNPTTQMNRDIARLATKAVECHCPSADTITSGCADNLISLLLATPWLEPQVDGDGPTSIFLQSRRSSSFVAGLSTAYPMFHQALGEVLDKWSHRGPCEVDIGRPRLSQDPTSVLSTVVGILRGVEEYHTQHSETLLDWSNLTVEERGILNQADTEFTRMQTECLEAMQRVSGHLSGQKRRRYHRDCGVYRACAGLREYPKDMMLRQLEPLARVSVQIVEEAVVRGIYELDSEGETPHSIAAMMTWRELVFLSRVLDGKTDVDGCCPLSVLRLLRERLRRYTYSQSHPLPVHKVMSTLDGCIHDARTQSDQDLPEGTLVGIPVSAGRVTGPARVIRNIASAHTLREGDILVTQYADPGWSTVFTLVSGVVLEVGGYLTHGSVVARELGLPAVASVCGATAAIKDGDIITIDGTTGYVEIDASQ</sequence>
<evidence type="ECO:0008006" key="6">
    <source>
        <dbReference type="Google" id="ProtNLM"/>
    </source>
</evidence>
<dbReference type="AlphaFoldDB" id="A0A9K3D1C3"/>
<dbReference type="Proteomes" id="UP000265618">
    <property type="component" value="Unassembled WGS sequence"/>
</dbReference>
<dbReference type="GO" id="GO:0016301">
    <property type="term" value="F:kinase activity"/>
    <property type="evidence" value="ECO:0007669"/>
    <property type="project" value="InterPro"/>
</dbReference>